<dbReference type="OrthoDB" id="7164484at2"/>
<dbReference type="AlphaFoldDB" id="A0A0F3MK34"/>
<dbReference type="InterPro" id="IPR002110">
    <property type="entry name" value="Ankyrin_rpt"/>
</dbReference>
<dbReference type="Pfam" id="PF13637">
    <property type="entry name" value="Ank_4"/>
    <property type="match status" value="1"/>
</dbReference>
<dbReference type="PANTHER" id="PTHR24173:SF74">
    <property type="entry name" value="ANKYRIN REPEAT DOMAIN-CONTAINING PROTEIN 16"/>
    <property type="match status" value="1"/>
</dbReference>
<evidence type="ECO:0000256" key="3">
    <source>
        <dbReference type="PROSITE-ProRule" id="PRU00023"/>
    </source>
</evidence>
<sequence length="374" mass="41365">MMKALLRYNADASIFNHAGESAIYYAASYNHEKALQLLLRYHADINLQNNNGQSPLHCVARDGNAKAVSMLLKYGANSVLPNHIGNTALHEAAIHNHSKVIKCLLANNNDINLQNNNGKSPLHLAAQHGSDQAIALLLEHGANINLRDNSGRIPLHCAAESGQYYTLKLLIHYNASNINFKDQDDKTALHLAAGNGYFFIVKHLLNCAANASLQDNHGKTASCYAAESNSMGILNMLQKCERVIEGMKSKVNCNNNTDFDIIFTNNDLNELAKHATRLKCCYGNGEALGEYAPYIHKHINQGLHRYQILHQAIASMDSNLCSNTELYWWNAMDDNIKLEILGNLSNEELIKLCSCDPETINNLTGCISHTADQE</sequence>
<feature type="repeat" description="ANK" evidence="3">
    <location>
        <begin position="84"/>
        <end position="116"/>
    </location>
</feature>
<dbReference type="PROSITE" id="PS50297">
    <property type="entry name" value="ANK_REP_REGION"/>
    <property type="match status" value="6"/>
</dbReference>
<dbReference type="InterPro" id="IPR018272">
    <property type="entry name" value="PRANC_domain"/>
</dbReference>
<keyword evidence="1" id="KW-0677">Repeat</keyword>
<evidence type="ECO:0000313" key="6">
    <source>
        <dbReference type="Proteomes" id="UP000033616"/>
    </source>
</evidence>
<feature type="repeat" description="ANK" evidence="3">
    <location>
        <begin position="18"/>
        <end position="50"/>
    </location>
</feature>
<evidence type="ECO:0000313" key="5">
    <source>
        <dbReference type="EMBL" id="KJV56021.1"/>
    </source>
</evidence>
<protein>
    <submittedName>
        <fullName evidence="5">Ankyrin repeat family protein</fullName>
    </submittedName>
</protein>
<dbReference type="Proteomes" id="UP000033616">
    <property type="component" value="Unassembled WGS sequence"/>
</dbReference>
<dbReference type="Pfam" id="PF09372">
    <property type="entry name" value="PRANC"/>
    <property type="match status" value="1"/>
</dbReference>
<evidence type="ECO:0000256" key="1">
    <source>
        <dbReference type="ARBA" id="ARBA00022737"/>
    </source>
</evidence>
<dbReference type="PANTHER" id="PTHR24173">
    <property type="entry name" value="ANKYRIN REPEAT CONTAINING"/>
    <property type="match status" value="1"/>
</dbReference>
<feature type="domain" description="PRANC" evidence="4">
    <location>
        <begin position="259"/>
        <end position="353"/>
    </location>
</feature>
<keyword evidence="2 3" id="KW-0040">ANK repeat</keyword>
<dbReference type="Gene3D" id="1.25.40.20">
    <property type="entry name" value="Ankyrin repeat-containing domain"/>
    <property type="match status" value="3"/>
</dbReference>
<feature type="repeat" description="ANK" evidence="3">
    <location>
        <begin position="184"/>
        <end position="216"/>
    </location>
</feature>
<feature type="repeat" description="ANK" evidence="3">
    <location>
        <begin position="150"/>
        <end position="176"/>
    </location>
</feature>
<dbReference type="InterPro" id="IPR036770">
    <property type="entry name" value="Ankyrin_rpt-contain_sf"/>
</dbReference>
<reference evidence="5 6" key="1">
    <citation type="submission" date="2015-02" db="EMBL/GenBank/DDBJ databases">
        <title>Genome Sequencing of Rickettsiales.</title>
        <authorList>
            <person name="Daugherty S.C."/>
            <person name="Su Q."/>
            <person name="Abolude K."/>
            <person name="Beier-Sexton M."/>
            <person name="Carlyon J.A."/>
            <person name="Carter R."/>
            <person name="Day N.P."/>
            <person name="Dumler S.J."/>
            <person name="Dyachenko V."/>
            <person name="Godinez A."/>
            <person name="Kurtti T.J."/>
            <person name="Lichay M."/>
            <person name="Mullins K.E."/>
            <person name="Ott S."/>
            <person name="Pappas-Brown V."/>
            <person name="Paris D.H."/>
            <person name="Patel P."/>
            <person name="Richards A.L."/>
            <person name="Sadzewicz L."/>
            <person name="Sears K."/>
            <person name="Seidman D."/>
            <person name="Sengamalay N."/>
            <person name="Stenos J."/>
            <person name="Tallon L.J."/>
            <person name="Vincent G."/>
            <person name="Fraser C.M."/>
            <person name="Munderloh U."/>
            <person name="Dunning-Hotopp J.C."/>
        </authorList>
    </citation>
    <scope>NUCLEOTIDE SEQUENCE [LARGE SCALE GENOMIC DNA]</scope>
    <source>
        <strain evidence="5 6">Fuller</strain>
    </source>
</reference>
<dbReference type="EMBL" id="LANP01000014">
    <property type="protein sequence ID" value="KJV56021.1"/>
    <property type="molecule type" value="Genomic_DNA"/>
</dbReference>
<dbReference type="STRING" id="1359168.OCHUTO_0625"/>
<keyword evidence="6" id="KW-1185">Reference proteome</keyword>
<dbReference type="PRINTS" id="PR01415">
    <property type="entry name" value="ANKYRIN"/>
</dbReference>
<dbReference type="Pfam" id="PF00023">
    <property type="entry name" value="Ank"/>
    <property type="match status" value="1"/>
</dbReference>
<dbReference type="SMART" id="SM00248">
    <property type="entry name" value="ANK"/>
    <property type="match status" value="7"/>
</dbReference>
<evidence type="ECO:0000259" key="4">
    <source>
        <dbReference type="Pfam" id="PF09372"/>
    </source>
</evidence>
<feature type="repeat" description="ANK" evidence="3">
    <location>
        <begin position="117"/>
        <end position="149"/>
    </location>
</feature>
<organism evidence="5 6">
    <name type="scientific">Orientia chuto str. Dubai</name>
    <dbReference type="NCBI Taxonomy" id="1359168"/>
    <lineage>
        <taxon>Bacteria</taxon>
        <taxon>Pseudomonadati</taxon>
        <taxon>Pseudomonadota</taxon>
        <taxon>Alphaproteobacteria</taxon>
        <taxon>Rickettsiales</taxon>
        <taxon>Rickettsiaceae</taxon>
        <taxon>Rickettsieae</taxon>
        <taxon>Orientia</taxon>
    </lineage>
</organism>
<dbReference type="PATRIC" id="fig|1359168.3.peg.229"/>
<dbReference type="PROSITE" id="PS50088">
    <property type="entry name" value="ANK_REPEAT"/>
    <property type="match status" value="6"/>
</dbReference>
<name>A0A0F3MK34_9RICK</name>
<proteinExistence type="predicted"/>
<accession>A0A0F3MK34</accession>
<dbReference type="SUPFAM" id="SSF48403">
    <property type="entry name" value="Ankyrin repeat"/>
    <property type="match status" value="1"/>
</dbReference>
<dbReference type="Pfam" id="PF12796">
    <property type="entry name" value="Ank_2"/>
    <property type="match status" value="1"/>
</dbReference>
<evidence type="ECO:0000256" key="2">
    <source>
        <dbReference type="ARBA" id="ARBA00023043"/>
    </source>
</evidence>
<feature type="repeat" description="ANK" evidence="3">
    <location>
        <begin position="51"/>
        <end position="83"/>
    </location>
</feature>
<gene>
    <name evidence="5" type="ORF">OCHUTO_0625</name>
</gene>
<comment type="caution">
    <text evidence="5">The sequence shown here is derived from an EMBL/GenBank/DDBJ whole genome shotgun (WGS) entry which is preliminary data.</text>
</comment>